<dbReference type="STRING" id="485915.Dret_1015"/>
<reference evidence="5 8" key="2">
    <citation type="journal article" date="2010" name="Stand. Genomic Sci.">
        <title>Complete genome sequence of Desulfohalobium retbaense type strain (HR(100)).</title>
        <authorList>
            <person name="Spring S."/>
            <person name="Nolan M."/>
            <person name="Lapidus A."/>
            <person name="Glavina Del Rio T."/>
            <person name="Copeland A."/>
            <person name="Tice H."/>
            <person name="Cheng J.F."/>
            <person name="Lucas S."/>
            <person name="Land M."/>
            <person name="Chen F."/>
            <person name="Bruce D."/>
            <person name="Goodwin L."/>
            <person name="Pitluck S."/>
            <person name="Ivanova N."/>
            <person name="Mavromatis K."/>
            <person name="Mikhailova N."/>
            <person name="Pati A."/>
            <person name="Chen A."/>
            <person name="Palaniappan K."/>
            <person name="Hauser L."/>
            <person name="Chang Y.J."/>
            <person name="Jeffries C.D."/>
            <person name="Munk C."/>
            <person name="Kiss H."/>
            <person name="Chain P."/>
            <person name="Han C."/>
            <person name="Brettin T."/>
            <person name="Detter J.C."/>
            <person name="Schuler E."/>
            <person name="Goker M."/>
            <person name="Rohde M."/>
            <person name="Bristow J."/>
            <person name="Eisen J.A."/>
            <person name="Markowitz V."/>
            <person name="Hugenholtz P."/>
            <person name="Kyrpides N.C."/>
            <person name="Klenk H.P."/>
        </authorList>
    </citation>
    <scope>NUCLEOTIDE SEQUENCE [LARGE SCALE GENOMIC DNA]</scope>
    <source>
        <strain evidence="5 8">DSM 5692</strain>
    </source>
</reference>
<evidence type="ECO:0000256" key="3">
    <source>
        <dbReference type="ARBA" id="ARBA00022840"/>
    </source>
</evidence>
<comment type="similarity">
    <text evidence="1">Belongs to the IS21/IS1162 putative ATP-binding protein family.</text>
</comment>
<evidence type="ECO:0000256" key="2">
    <source>
        <dbReference type="ARBA" id="ARBA00022741"/>
    </source>
</evidence>
<dbReference type="KEGG" id="drt:Dret_1015"/>
<dbReference type="SUPFAM" id="SSF52540">
    <property type="entry name" value="P-loop containing nucleoside triphosphate hydrolases"/>
    <property type="match status" value="1"/>
</dbReference>
<name>C8X1K6_DESRD</name>
<dbReference type="HOGENOM" id="CLU_062999_1_1_7"/>
<dbReference type="Pfam" id="PF01695">
    <property type="entry name" value="IstB_IS21"/>
    <property type="match status" value="1"/>
</dbReference>
<evidence type="ECO:0000313" key="8">
    <source>
        <dbReference type="Proteomes" id="UP000001052"/>
    </source>
</evidence>
<dbReference type="PIRSF" id="PIRSF003073">
    <property type="entry name" value="DNAC_TnpB_IstB"/>
    <property type="match status" value="1"/>
</dbReference>
<dbReference type="Gene3D" id="3.40.50.300">
    <property type="entry name" value="P-loop containing nucleotide triphosphate hydrolases"/>
    <property type="match status" value="1"/>
</dbReference>
<dbReference type="InterPro" id="IPR028350">
    <property type="entry name" value="DNAC/IstB-like"/>
</dbReference>
<evidence type="ECO:0000256" key="1">
    <source>
        <dbReference type="ARBA" id="ARBA00008059"/>
    </source>
</evidence>
<keyword evidence="2" id="KW-0547">Nucleotide-binding</keyword>
<evidence type="ECO:0000259" key="4">
    <source>
        <dbReference type="SMART" id="SM00382"/>
    </source>
</evidence>
<protein>
    <submittedName>
        <fullName evidence="5">IstB domain protein ATP-binding protein</fullName>
    </submittedName>
</protein>
<dbReference type="RefSeq" id="WP_015751454.1">
    <property type="nucleotide sequence ID" value="NC_013223.1"/>
</dbReference>
<keyword evidence="8" id="KW-1185">Reference proteome</keyword>
<evidence type="ECO:0000313" key="7">
    <source>
        <dbReference type="EMBL" id="ACV68786.1"/>
    </source>
</evidence>
<dbReference type="OrthoDB" id="8150723at2"/>
<dbReference type="SMART" id="SM00382">
    <property type="entry name" value="AAA"/>
    <property type="match status" value="1"/>
</dbReference>
<keyword evidence="3 5" id="KW-0067">ATP-binding</keyword>
<evidence type="ECO:0000313" key="6">
    <source>
        <dbReference type="EMBL" id="ACV68464.1"/>
    </source>
</evidence>
<dbReference type="InterPro" id="IPR047661">
    <property type="entry name" value="IstB"/>
</dbReference>
<sequence>MNPAVSVTLKENLQSLNLSQMAKELESFLRQARESGMDYAELLLQMTDHEMRIRADNRLKRRLKEAKFPLIKTIEGFDFEITADLDRRLIRELCSGEYVKEHKNVIFLGKSGTGKTHLATALGVEACRQGVRTRFVTACGLVNELIEARQEKDLQRILKRYGRYGLLILDELGYIPFSQEGAELLFQVLAERHERGSVIITSNLGFGDWTQVFGDANLTAALLDRLTHKAHIIECSWQSYRLQEALQGQANN</sequence>
<dbReference type="InterPro" id="IPR027417">
    <property type="entry name" value="P-loop_NTPase"/>
</dbReference>
<dbReference type="EMBL" id="CP001734">
    <property type="protein sequence ID" value="ACV68786.1"/>
    <property type="molecule type" value="Genomic_DNA"/>
</dbReference>
<dbReference type="AlphaFoldDB" id="C8X1K6"/>
<dbReference type="CDD" id="cd00009">
    <property type="entry name" value="AAA"/>
    <property type="match status" value="1"/>
</dbReference>
<feature type="domain" description="AAA+ ATPase" evidence="4">
    <location>
        <begin position="101"/>
        <end position="234"/>
    </location>
</feature>
<dbReference type="NCBIfam" id="NF038214">
    <property type="entry name" value="IS21_help_AAA"/>
    <property type="match status" value="1"/>
</dbReference>
<dbReference type="KEGG" id="drt:Dret_1500"/>
<dbReference type="InterPro" id="IPR002611">
    <property type="entry name" value="IstB_ATP-bd"/>
</dbReference>
<dbReference type="GO" id="GO:0005524">
    <property type="term" value="F:ATP binding"/>
    <property type="evidence" value="ECO:0007669"/>
    <property type="project" value="UniProtKB-KW"/>
</dbReference>
<dbReference type="GO" id="GO:0006260">
    <property type="term" value="P:DNA replication"/>
    <property type="evidence" value="ECO:0007669"/>
    <property type="project" value="TreeGrafter"/>
</dbReference>
<dbReference type="Proteomes" id="UP000001052">
    <property type="component" value="Chromosome"/>
</dbReference>
<accession>C8X1K6</accession>
<dbReference type="InterPro" id="IPR003593">
    <property type="entry name" value="AAA+_ATPase"/>
</dbReference>
<proteinExistence type="inferred from homology"/>
<gene>
    <name evidence="5" type="ordered locus">Dret_1015</name>
    <name evidence="6" type="ordered locus">Dret_1176</name>
    <name evidence="7" type="ordered locus">Dret_1500</name>
</gene>
<reference evidence="8" key="1">
    <citation type="submission" date="2009-09" db="EMBL/GenBank/DDBJ databases">
        <title>The complete chromosome of Desulfohalobium retbaense DSM 5692.</title>
        <authorList>
            <consortium name="US DOE Joint Genome Institute (JGI-PGF)"/>
            <person name="Lucas S."/>
            <person name="Copeland A."/>
            <person name="Lapidus A."/>
            <person name="Glavina del Rio T."/>
            <person name="Dalin E."/>
            <person name="Tice H."/>
            <person name="Bruce D."/>
            <person name="Goodwin L."/>
            <person name="Pitluck S."/>
            <person name="Kyrpides N."/>
            <person name="Mavromatis K."/>
            <person name="Ivanova N."/>
            <person name="Mikhailova N."/>
            <person name="Munk A.C."/>
            <person name="Brettin T."/>
            <person name="Detter J.C."/>
            <person name="Han C."/>
            <person name="Tapia R."/>
            <person name="Larimer F."/>
            <person name="Land M."/>
            <person name="Hauser L."/>
            <person name="Markowitz V."/>
            <person name="Cheng J.-F."/>
            <person name="Hugenholtz P."/>
            <person name="Woyke T."/>
            <person name="Wu D."/>
            <person name="Spring S."/>
            <person name="Klenk H.-P."/>
            <person name="Eisen J.A."/>
        </authorList>
    </citation>
    <scope>NUCLEOTIDE SEQUENCE [LARGE SCALE GENOMIC DNA]</scope>
    <source>
        <strain evidence="8">DSM 5692</strain>
    </source>
</reference>
<organism evidence="5 8">
    <name type="scientific">Desulfohalobium retbaense (strain ATCC 49708 / DSM 5692 / JCM 16813 / HR100)</name>
    <dbReference type="NCBI Taxonomy" id="485915"/>
    <lineage>
        <taxon>Bacteria</taxon>
        <taxon>Pseudomonadati</taxon>
        <taxon>Thermodesulfobacteriota</taxon>
        <taxon>Desulfovibrionia</taxon>
        <taxon>Desulfovibrionales</taxon>
        <taxon>Desulfohalobiaceae</taxon>
        <taxon>Desulfohalobium</taxon>
    </lineage>
</organism>
<dbReference type="KEGG" id="drt:Dret_1176"/>
<evidence type="ECO:0000313" key="5">
    <source>
        <dbReference type="EMBL" id="ACV68303.1"/>
    </source>
</evidence>
<dbReference type="EMBL" id="CP001734">
    <property type="protein sequence ID" value="ACV68303.1"/>
    <property type="molecule type" value="Genomic_DNA"/>
</dbReference>
<dbReference type="EMBL" id="CP001734">
    <property type="protein sequence ID" value="ACV68464.1"/>
    <property type="molecule type" value="Genomic_DNA"/>
</dbReference>
<dbReference type="PANTHER" id="PTHR30050:SF4">
    <property type="entry name" value="ATP-BINDING PROTEIN RV3427C IN INSERTION SEQUENCE-RELATED"/>
    <property type="match status" value="1"/>
</dbReference>
<dbReference type="eggNOG" id="COG1484">
    <property type="taxonomic scope" value="Bacteria"/>
</dbReference>
<dbReference type="PANTHER" id="PTHR30050">
    <property type="entry name" value="CHROMOSOMAL REPLICATION INITIATOR PROTEIN DNAA"/>
    <property type="match status" value="1"/>
</dbReference>